<evidence type="ECO:0000313" key="4">
    <source>
        <dbReference type="Proteomes" id="UP000460751"/>
    </source>
</evidence>
<evidence type="ECO:0000256" key="1">
    <source>
        <dbReference type="SAM" id="MobiDB-lite"/>
    </source>
</evidence>
<feature type="compositionally biased region" description="Polar residues" evidence="1">
    <location>
        <begin position="291"/>
        <end position="304"/>
    </location>
</feature>
<dbReference type="RefSeq" id="WP_160898165.1">
    <property type="nucleotide sequence ID" value="NZ_WMEX01000002.1"/>
</dbReference>
<reference evidence="3 4" key="1">
    <citation type="submission" date="2019-11" db="EMBL/GenBank/DDBJ databases">
        <title>Genome sequences of 17 halophilic strains isolated from different environments.</title>
        <authorList>
            <person name="Furrow R.E."/>
        </authorList>
    </citation>
    <scope>NUCLEOTIDE SEQUENCE [LARGE SCALE GENOMIC DNA]</scope>
    <source>
        <strain evidence="3 4">22507_15_FS</strain>
    </source>
</reference>
<dbReference type="AlphaFoldDB" id="A0A9X4Y9K3"/>
<dbReference type="PROSITE" id="PS51257">
    <property type="entry name" value="PROKAR_LIPOPROTEIN"/>
    <property type="match status" value="1"/>
</dbReference>
<keyword evidence="2" id="KW-0732">Signal</keyword>
<name>A0A9X4Y9K3_9GAMM</name>
<proteinExistence type="predicted"/>
<feature type="region of interest" description="Disordered" evidence="1">
    <location>
        <begin position="250"/>
        <end position="307"/>
    </location>
</feature>
<evidence type="ECO:0000313" key="3">
    <source>
        <dbReference type="EMBL" id="MYL25867.1"/>
    </source>
</evidence>
<organism evidence="3 4">
    <name type="scientific">Vreelandella halophila</name>
    <dbReference type="NCBI Taxonomy" id="86177"/>
    <lineage>
        <taxon>Bacteria</taxon>
        <taxon>Pseudomonadati</taxon>
        <taxon>Pseudomonadota</taxon>
        <taxon>Gammaproteobacteria</taxon>
        <taxon>Oceanospirillales</taxon>
        <taxon>Halomonadaceae</taxon>
        <taxon>Vreelandella</taxon>
    </lineage>
</organism>
<accession>A0A9X4Y9K3</accession>
<gene>
    <name evidence="3" type="ORF">GLW01_03580</name>
</gene>
<comment type="caution">
    <text evidence="3">The sequence shown here is derived from an EMBL/GenBank/DDBJ whole genome shotgun (WGS) entry which is preliminary data.</text>
</comment>
<protein>
    <submittedName>
        <fullName evidence="3">Uncharacterized protein</fullName>
    </submittedName>
</protein>
<dbReference type="EMBL" id="WMEX01000002">
    <property type="protein sequence ID" value="MYL25867.1"/>
    <property type="molecule type" value="Genomic_DNA"/>
</dbReference>
<dbReference type="OrthoDB" id="6180595at2"/>
<feature type="signal peptide" evidence="2">
    <location>
        <begin position="1"/>
        <end position="24"/>
    </location>
</feature>
<evidence type="ECO:0000256" key="2">
    <source>
        <dbReference type="SAM" id="SignalP"/>
    </source>
</evidence>
<sequence length="370" mass="40273">MKTRLCFRAYAASLAVLLSAGLTGCELDTGSSGGGPGSCTDGFTFEDPSQVQYGSLTIDGDQNTNPAGANLEKTLFRQFARIAEPADGTENQNQATEAYDFFKKETEKFIGFNKDNLPDYNQVRNGFDLLEAMIASGNVAPLQTARDAMANCVREDAPGSIRVNTLKVTETEVPEDERETWELGVNYAHNPEPLTDPTPFGPNVARVAFTPESFVFTLYPNQAFQGIGPSSGFKQPSKLIAGFNADFEETVNEEESSGDSGNDGGDPDSVIFESFLENTQDDRGDDRSQTDRWSWSSEEGTTDFSGYDSGIDRAKCVRVTADYSDSTSQDRITVELASEACPSISDPTDFNAEKSFTYKSADPTVEQVRN</sequence>
<dbReference type="Proteomes" id="UP000460751">
    <property type="component" value="Unassembled WGS sequence"/>
</dbReference>
<feature type="chain" id="PRO_5040951569" evidence="2">
    <location>
        <begin position="25"/>
        <end position="370"/>
    </location>
</feature>
<feature type="compositionally biased region" description="Basic and acidic residues" evidence="1">
    <location>
        <begin position="280"/>
        <end position="290"/>
    </location>
</feature>
<keyword evidence="4" id="KW-1185">Reference proteome</keyword>